<proteinExistence type="predicted"/>
<organism evidence="2 3">
    <name type="scientific">Candidatus Lachnoclostridium stercoravium</name>
    <dbReference type="NCBI Taxonomy" id="2838633"/>
    <lineage>
        <taxon>Bacteria</taxon>
        <taxon>Bacillati</taxon>
        <taxon>Bacillota</taxon>
        <taxon>Clostridia</taxon>
        <taxon>Lachnospirales</taxon>
        <taxon>Lachnospiraceae</taxon>
    </lineage>
</organism>
<evidence type="ECO:0000313" key="2">
    <source>
        <dbReference type="EMBL" id="HJA72036.1"/>
    </source>
</evidence>
<evidence type="ECO:0000313" key="3">
    <source>
        <dbReference type="Proteomes" id="UP000823900"/>
    </source>
</evidence>
<reference evidence="2" key="2">
    <citation type="submission" date="2021-04" db="EMBL/GenBank/DDBJ databases">
        <authorList>
            <person name="Gilroy R."/>
        </authorList>
    </citation>
    <scope>NUCLEOTIDE SEQUENCE</scope>
    <source>
        <strain evidence="2">CHK178-16964</strain>
    </source>
</reference>
<dbReference type="EMBL" id="DWZA01000095">
    <property type="protein sequence ID" value="HJA72036.1"/>
    <property type="molecule type" value="Genomic_DNA"/>
</dbReference>
<dbReference type="Proteomes" id="UP000823900">
    <property type="component" value="Unassembled WGS sequence"/>
</dbReference>
<gene>
    <name evidence="2" type="ORF">IAA07_10770</name>
</gene>
<reference evidence="2" key="1">
    <citation type="journal article" date="2021" name="PeerJ">
        <title>Extensive microbial diversity within the chicken gut microbiome revealed by metagenomics and culture.</title>
        <authorList>
            <person name="Gilroy R."/>
            <person name="Ravi A."/>
            <person name="Getino M."/>
            <person name="Pursley I."/>
            <person name="Horton D.L."/>
            <person name="Alikhan N.F."/>
            <person name="Baker D."/>
            <person name="Gharbi K."/>
            <person name="Hall N."/>
            <person name="Watson M."/>
            <person name="Adriaenssens E.M."/>
            <person name="Foster-Nyarko E."/>
            <person name="Jarju S."/>
            <person name="Secka A."/>
            <person name="Antonio M."/>
            <person name="Oren A."/>
            <person name="Chaudhuri R.R."/>
            <person name="La Ragione R."/>
            <person name="Hildebrand F."/>
            <person name="Pallen M.J."/>
        </authorList>
    </citation>
    <scope>NUCLEOTIDE SEQUENCE</scope>
    <source>
        <strain evidence="2">CHK178-16964</strain>
    </source>
</reference>
<protein>
    <submittedName>
        <fullName evidence="2">Uncharacterized protein</fullName>
    </submittedName>
</protein>
<comment type="caution">
    <text evidence="2">The sequence shown here is derived from an EMBL/GenBank/DDBJ whole genome shotgun (WGS) entry which is preliminary data.</text>
</comment>
<keyword evidence="1" id="KW-0812">Transmembrane</keyword>
<accession>A0A9D2HIL1</accession>
<evidence type="ECO:0000256" key="1">
    <source>
        <dbReference type="SAM" id="Phobius"/>
    </source>
</evidence>
<sequence>MPYCPKCDMEFVDGITTCTDCGGPLVGSKEEAEAMKKEAMEEARKKAAEMEMPVWEGEESETLSSGMEDLKKRRAALSKRNLYVNKAQKYQDTKASASAFLFIGAILTAGSVLLWSGVIQLPLMGTSRFLTFGVLTAMGLGSLAVGAASIRSAKALSKQAEEEESRTASILEGFQKDHTADSLDARLGTELDGLSPEEASLKRLDLIQDILVTTYDIPDQAYADSLADQLYEKIFHS</sequence>
<dbReference type="AlphaFoldDB" id="A0A9D2HIL1"/>
<name>A0A9D2HIL1_9FIRM</name>
<feature type="transmembrane region" description="Helical" evidence="1">
    <location>
        <begin position="129"/>
        <end position="150"/>
    </location>
</feature>
<keyword evidence="1" id="KW-0472">Membrane</keyword>
<keyword evidence="1" id="KW-1133">Transmembrane helix</keyword>
<feature type="transmembrane region" description="Helical" evidence="1">
    <location>
        <begin position="99"/>
        <end position="123"/>
    </location>
</feature>